<dbReference type="InterPro" id="IPR008040">
    <property type="entry name" value="Hydant_A_N"/>
</dbReference>
<sequence>MKGWQFWVDRGGTFTDVVAQRPDGRLLTRKLLSDNPSRYADAAVAGIRELLTEAGDASTGRAAEQDPGHQNGLPVESVRMGTTVATNALLERKGERTLLVVTRGFRDALRIAYQNRPRIFAREIELPELLHERVIEVDERIAADGTVLRAPDLEALAGPLQEAYDAGIRAVAVVCMHSHLHPAHEQAVGELAARTGFPQISLSSEVSPLMKLVPRGDTAVVDAYLSPVLRRYVQHVADELRGVRLMFMQSNGGLAEAGQFRGKDAILSGPAGGIVGMARMSQLAGFDRVIGFDMGGTSTDVSHFAGEYERVFTTQIAGVRLRAPMLDIHTVAAGGGSVLHFDGSRYRVGPDSAGADPGPACYRGGGPLTVTDANVALGRIQPAHFPRVFGSDGDQSLDDTLVRDRFTALADEIRERTGDDRTPEQVAEGYLQIAVANIANAVKRISVQKGHDVTRYALTTFGGAGGQHACMVADSLGIRTVLVPPMAGVLSALGIGLADTTAMREQSVEAPLEASAMPGILKTADGLEGAARAELLAEDVPEDRIRVTRRAQLRYDGTDTALTVELTEPDAMTRAFEDRHRATYSFTLDRPVVVEALSVEATGLTEPPDLSALVTPHSAPGTPETVSLHTGGTWRDVPLHRREELPPGDTVTGPAIITEASSTTVVDDGWQAAMTDDGHLVMERVAVTESSDLGTEVDPVLLEVFNSLFMAIAEQMGARLESTAQSVNIKERLDFSCALFDPDGNLVANAPHIPVHLGSMGTSVKEVIRRRGDSMRPGDTYAVNDPYHGGTHLPDVTVITPVFDTEGDGTTSGDETGGGETGGGETGGGGADGGRILFYVASRGHHAEIGGIAPGSMPANSRTIEEEGILFDNWLLVEGGRLREAETRSLLTEAPYPSRNPTTNLADLRAQIAANQKGVDEVARMIEHFGLDVVQAYMKHVQDNAEEAVRRVIDTLEDGEFAYETDSGAVIRVHVSVDREKRSAKVDFTGTSPQLATNFNAPFAVVNAAVLYVFRTLVADDIPLNDGCLRPLDIVVPPGSMLAPEPPAAVVAGNVETSQAITGALYGALRVQAEGSGTMNNVTFGNERFQYYETVASGSGAGDGFPGAPVVQTHMTNSRLTDPEVLEWRLPVQLDEFAVRRGSGGAGRWRGGDGAVRRIRFHEPMTVSTLSQHRRVPPYGMAGGEPGTLGANRVERADGTVTELAGSDAAEVGPGDVLVIETPGGGGYGPPPPGTTEASTTAEPGSTTQAGSTDASSTEARDTTEAGEENDDLRAH</sequence>
<accession>A0ABU0T567</accession>
<evidence type="ECO:0000256" key="2">
    <source>
        <dbReference type="SAM" id="MobiDB-lite"/>
    </source>
</evidence>
<dbReference type="Pfam" id="PF05378">
    <property type="entry name" value="Hydant_A_N"/>
    <property type="match status" value="1"/>
</dbReference>
<feature type="compositionally biased region" description="Polar residues" evidence="2">
    <location>
        <begin position="1237"/>
        <end position="1258"/>
    </location>
</feature>
<dbReference type="Pfam" id="PF02538">
    <property type="entry name" value="Hydantoinase_B"/>
    <property type="match status" value="1"/>
</dbReference>
<dbReference type="InterPro" id="IPR003692">
    <property type="entry name" value="Hydantoinase_B"/>
</dbReference>
<evidence type="ECO:0000259" key="4">
    <source>
        <dbReference type="Pfam" id="PF02538"/>
    </source>
</evidence>
<organism evidence="7 8">
    <name type="scientific">Streptomyces umbrinus</name>
    <dbReference type="NCBI Taxonomy" id="67370"/>
    <lineage>
        <taxon>Bacteria</taxon>
        <taxon>Bacillati</taxon>
        <taxon>Actinomycetota</taxon>
        <taxon>Actinomycetes</taxon>
        <taxon>Kitasatosporales</taxon>
        <taxon>Streptomycetaceae</taxon>
        <taxon>Streptomyces</taxon>
        <taxon>Streptomyces phaeochromogenes group</taxon>
    </lineage>
</organism>
<feature type="domain" description="Hydantoinase B/oxoprolinase" evidence="4">
    <location>
        <begin position="698"/>
        <end position="1231"/>
    </location>
</feature>
<evidence type="ECO:0000259" key="3">
    <source>
        <dbReference type="Pfam" id="PF01968"/>
    </source>
</evidence>
<dbReference type="GO" id="GO:0017168">
    <property type="term" value="F:5-oxoprolinase (ATP-hydrolyzing) activity"/>
    <property type="evidence" value="ECO:0007669"/>
    <property type="project" value="UniProtKB-EC"/>
</dbReference>
<dbReference type="InterPro" id="IPR045079">
    <property type="entry name" value="Oxoprolinase-like"/>
</dbReference>
<feature type="domain" description="Acetophenone carboxylase-like C-terminal" evidence="6">
    <location>
        <begin position="525"/>
        <end position="674"/>
    </location>
</feature>
<dbReference type="InterPro" id="IPR049517">
    <property type="entry name" value="ACX-like_C"/>
</dbReference>
<evidence type="ECO:0000259" key="5">
    <source>
        <dbReference type="Pfam" id="PF05378"/>
    </source>
</evidence>
<evidence type="ECO:0000313" key="8">
    <source>
        <dbReference type="Proteomes" id="UP001230328"/>
    </source>
</evidence>
<protein>
    <submittedName>
        <fullName evidence="7">5-oxoprolinase (ATP-hydrolyzing)</fullName>
        <ecNumber evidence="7">3.5.2.9</ecNumber>
    </submittedName>
</protein>
<dbReference type="PANTHER" id="PTHR11365">
    <property type="entry name" value="5-OXOPROLINASE RELATED"/>
    <property type="match status" value="1"/>
</dbReference>
<dbReference type="RefSeq" id="WP_307526797.1">
    <property type="nucleotide sequence ID" value="NZ_JAUSZI010000002.1"/>
</dbReference>
<feature type="domain" description="Hydantoinase/oxoprolinase N-terminal" evidence="5">
    <location>
        <begin position="6"/>
        <end position="195"/>
    </location>
</feature>
<evidence type="ECO:0000256" key="1">
    <source>
        <dbReference type="ARBA" id="ARBA00010403"/>
    </source>
</evidence>
<feature type="region of interest" description="Disordered" evidence="2">
    <location>
        <begin position="1206"/>
        <end position="1276"/>
    </location>
</feature>
<comment type="caution">
    <text evidence="7">The sequence shown here is derived from an EMBL/GenBank/DDBJ whole genome shotgun (WGS) entry which is preliminary data.</text>
</comment>
<dbReference type="PANTHER" id="PTHR11365:SF23">
    <property type="entry name" value="HYPOTHETICAL 5-OXOPROLINASE (EUROFUNG)-RELATED"/>
    <property type="match status" value="1"/>
</dbReference>
<gene>
    <name evidence="7" type="ORF">QF035_008525</name>
</gene>
<dbReference type="Pfam" id="PF01968">
    <property type="entry name" value="Hydantoinase_A"/>
    <property type="match status" value="1"/>
</dbReference>
<evidence type="ECO:0000259" key="6">
    <source>
        <dbReference type="Pfam" id="PF19278"/>
    </source>
</evidence>
<name>A0ABU0T567_9ACTN</name>
<proteinExistence type="inferred from homology"/>
<comment type="similarity">
    <text evidence="1">Belongs to the oxoprolinase family.</text>
</comment>
<feature type="compositionally biased region" description="Gly residues" evidence="2">
    <location>
        <begin position="815"/>
        <end position="830"/>
    </location>
</feature>
<dbReference type="InterPro" id="IPR002821">
    <property type="entry name" value="Hydantoinase_A"/>
</dbReference>
<reference evidence="7 8" key="1">
    <citation type="submission" date="2023-07" db="EMBL/GenBank/DDBJ databases">
        <title>Comparative genomics of wheat-associated soil bacteria to identify genetic determinants of phenazine resistance.</title>
        <authorList>
            <person name="Mouncey N."/>
        </authorList>
    </citation>
    <scope>NUCLEOTIDE SEQUENCE [LARGE SCALE GENOMIC DNA]</scope>
    <source>
        <strain evidence="7 8">V2I4</strain>
    </source>
</reference>
<dbReference type="Proteomes" id="UP001230328">
    <property type="component" value="Unassembled WGS sequence"/>
</dbReference>
<dbReference type="EC" id="3.5.2.9" evidence="7"/>
<feature type="domain" description="Hydantoinase A/oxoprolinase" evidence="3">
    <location>
        <begin position="215"/>
        <end position="502"/>
    </location>
</feature>
<feature type="region of interest" description="Disordered" evidence="2">
    <location>
        <begin position="806"/>
        <end position="830"/>
    </location>
</feature>
<evidence type="ECO:0000313" key="7">
    <source>
        <dbReference type="EMBL" id="MDQ1030943.1"/>
    </source>
</evidence>
<keyword evidence="7" id="KW-0378">Hydrolase</keyword>
<dbReference type="Pfam" id="PF19278">
    <property type="entry name" value="Hydant_A_C"/>
    <property type="match status" value="1"/>
</dbReference>
<keyword evidence="8" id="KW-1185">Reference proteome</keyword>
<feature type="compositionally biased region" description="Acidic residues" evidence="2">
    <location>
        <begin position="1265"/>
        <end position="1276"/>
    </location>
</feature>
<dbReference type="EMBL" id="JAUSZI010000002">
    <property type="protein sequence ID" value="MDQ1030943.1"/>
    <property type="molecule type" value="Genomic_DNA"/>
</dbReference>